<evidence type="ECO:0000313" key="3">
    <source>
        <dbReference type="Proteomes" id="UP000682403"/>
    </source>
</evidence>
<dbReference type="InterPro" id="IPR045247">
    <property type="entry name" value="Oye-like"/>
</dbReference>
<dbReference type="PANTHER" id="PTHR22893">
    <property type="entry name" value="NADH OXIDOREDUCTASE-RELATED"/>
    <property type="match status" value="1"/>
</dbReference>
<sequence>MASYNKLFEPVKIGAFELKTRSAMAPMTRSFSDDETGVPGPEVAEYYRKRAEDGIGLIITEGVVISSRAKGNPGVPGIFTQEQIEGWKKVTEAVHKEGGTIAAQIWHVGRLSHPELIVGQTPEAPSAIAAEGQVPRFRKPYAVPEELSKDDVQKVIGQYAQAARNAIEAGFDGVEIHGAHGYLIDQFNSYQSNKRDDEYGGELAQRLSFMKQVIRAVIDEVGADRTIIRFSAHKVDAPDYRWEDADEAMRTYTEAFKETGIQIIHPSIMDAEEHIAENQTLYDLARKYWDGPIIGVGSLNADKAEAMLEKGVMDVAAFGRPLIANPDYLQKVKEGKELTPYEPKKHLVELV</sequence>
<dbReference type="InterPro" id="IPR001155">
    <property type="entry name" value="OxRdtase_FMN_N"/>
</dbReference>
<dbReference type="EMBL" id="JAGVRK010000001">
    <property type="protein sequence ID" value="MBS2968332.1"/>
    <property type="molecule type" value="Genomic_DNA"/>
</dbReference>
<name>A0ABS5LC82_9BACI</name>
<dbReference type="Gene3D" id="3.20.20.70">
    <property type="entry name" value="Aldolase class I"/>
    <property type="match status" value="1"/>
</dbReference>
<accession>A0ABS5LC82</accession>
<dbReference type="Proteomes" id="UP000682403">
    <property type="component" value="Unassembled WGS sequence"/>
</dbReference>
<keyword evidence="3" id="KW-1185">Reference proteome</keyword>
<dbReference type="Pfam" id="PF00724">
    <property type="entry name" value="Oxidored_FMN"/>
    <property type="match status" value="1"/>
</dbReference>
<protein>
    <submittedName>
        <fullName evidence="2">Alkene reductase</fullName>
    </submittedName>
</protein>
<dbReference type="RefSeq" id="WP_211557056.1">
    <property type="nucleotide sequence ID" value="NZ_JAGVRK010000001.1"/>
</dbReference>
<proteinExistence type="predicted"/>
<evidence type="ECO:0000259" key="1">
    <source>
        <dbReference type="Pfam" id="PF00724"/>
    </source>
</evidence>
<comment type="caution">
    <text evidence="2">The sequence shown here is derived from an EMBL/GenBank/DDBJ whole genome shotgun (WGS) entry which is preliminary data.</text>
</comment>
<dbReference type="CDD" id="cd02933">
    <property type="entry name" value="OYE_like_FMN"/>
    <property type="match status" value="1"/>
</dbReference>
<dbReference type="PANTHER" id="PTHR22893:SF91">
    <property type="entry name" value="NADPH DEHYDROGENASE 2-RELATED"/>
    <property type="match status" value="1"/>
</dbReference>
<dbReference type="InterPro" id="IPR013785">
    <property type="entry name" value="Aldolase_TIM"/>
</dbReference>
<gene>
    <name evidence="2" type="ORF">J9317_06115</name>
</gene>
<reference evidence="2 3" key="1">
    <citation type="submission" date="2021-04" db="EMBL/GenBank/DDBJ databases">
        <title>Metabacillus sp. strain KIGAM252 whole genome sequence.</title>
        <authorList>
            <person name="Seo M.-J."/>
            <person name="Cho E.-S."/>
            <person name="Hwang C.Y."/>
            <person name="Yoon D.J."/>
        </authorList>
    </citation>
    <scope>NUCLEOTIDE SEQUENCE [LARGE SCALE GENOMIC DNA]</scope>
    <source>
        <strain evidence="2 3">KIGAM252</strain>
    </source>
</reference>
<dbReference type="SUPFAM" id="SSF51395">
    <property type="entry name" value="FMN-linked oxidoreductases"/>
    <property type="match status" value="1"/>
</dbReference>
<evidence type="ECO:0000313" key="2">
    <source>
        <dbReference type="EMBL" id="MBS2968332.1"/>
    </source>
</evidence>
<feature type="domain" description="NADH:flavin oxidoreductase/NADH oxidase N-terminal" evidence="1">
    <location>
        <begin position="6"/>
        <end position="337"/>
    </location>
</feature>
<organism evidence="2 3">
    <name type="scientific">Metabacillus flavus</name>
    <dbReference type="NCBI Taxonomy" id="2823519"/>
    <lineage>
        <taxon>Bacteria</taxon>
        <taxon>Bacillati</taxon>
        <taxon>Bacillota</taxon>
        <taxon>Bacilli</taxon>
        <taxon>Bacillales</taxon>
        <taxon>Bacillaceae</taxon>
        <taxon>Metabacillus</taxon>
    </lineage>
</organism>